<feature type="active site" description="Proton acceptor" evidence="5">
    <location>
        <position position="104"/>
    </location>
</feature>
<name>K6YRW4_9ALTE</name>
<evidence type="ECO:0000313" key="9">
    <source>
        <dbReference type="Proteomes" id="UP000006334"/>
    </source>
</evidence>
<evidence type="ECO:0000256" key="3">
    <source>
        <dbReference type="ARBA" id="ARBA00022679"/>
    </source>
</evidence>
<comment type="catalytic activity">
    <reaction evidence="5 6">
        <text>N-terminal L-alanyl-[ribosomal protein bS18] + acetyl-CoA = N-terminal N(alpha)-acetyl-L-alanyl-[ribosomal protein bS18] + CoA + H(+)</text>
        <dbReference type="Rhea" id="RHEA:43756"/>
        <dbReference type="Rhea" id="RHEA-COMP:10676"/>
        <dbReference type="Rhea" id="RHEA-COMP:10677"/>
        <dbReference type="ChEBI" id="CHEBI:15378"/>
        <dbReference type="ChEBI" id="CHEBI:57287"/>
        <dbReference type="ChEBI" id="CHEBI:57288"/>
        <dbReference type="ChEBI" id="CHEBI:64718"/>
        <dbReference type="ChEBI" id="CHEBI:83683"/>
        <dbReference type="EC" id="2.3.1.266"/>
    </reaction>
</comment>
<keyword evidence="4 5" id="KW-0012">Acyltransferase</keyword>
<evidence type="ECO:0000259" key="7">
    <source>
        <dbReference type="PROSITE" id="PS51186"/>
    </source>
</evidence>
<organism evidence="8 9">
    <name type="scientific">Aliiglaciecola lipolytica E3</name>
    <dbReference type="NCBI Taxonomy" id="1127673"/>
    <lineage>
        <taxon>Bacteria</taxon>
        <taxon>Pseudomonadati</taxon>
        <taxon>Pseudomonadota</taxon>
        <taxon>Gammaproteobacteria</taxon>
        <taxon>Alteromonadales</taxon>
        <taxon>Alteromonadaceae</taxon>
        <taxon>Aliiglaciecola</taxon>
    </lineage>
</organism>
<evidence type="ECO:0000313" key="8">
    <source>
        <dbReference type="EMBL" id="GAC14055.1"/>
    </source>
</evidence>
<dbReference type="GO" id="GO:0008999">
    <property type="term" value="F:protein-N-terminal-alanine acetyltransferase activity"/>
    <property type="evidence" value="ECO:0007669"/>
    <property type="project" value="UniProtKB-UniRule"/>
</dbReference>
<comment type="similarity">
    <text evidence="1 5 6">Belongs to the acetyltransferase family. RimI subfamily.</text>
</comment>
<protein>
    <recommendedName>
        <fullName evidence="5 6">[Ribosomal protein bS18]-alanine N-acetyltransferase</fullName>
        <ecNumber evidence="5 6">2.3.1.266</ecNumber>
    </recommendedName>
</protein>
<feature type="binding site" evidence="5">
    <location>
        <position position="109"/>
    </location>
    <ligand>
        <name>acetyl-CoA</name>
        <dbReference type="ChEBI" id="CHEBI:57288"/>
    </ligand>
</feature>
<dbReference type="Pfam" id="PF00583">
    <property type="entry name" value="Acetyltransf_1"/>
    <property type="match status" value="1"/>
</dbReference>
<evidence type="ECO:0000256" key="2">
    <source>
        <dbReference type="ARBA" id="ARBA00022490"/>
    </source>
</evidence>
<keyword evidence="2 5" id="KW-0963">Cytoplasm</keyword>
<dbReference type="AlphaFoldDB" id="K6YRW4"/>
<dbReference type="InterPro" id="IPR050680">
    <property type="entry name" value="YpeA/RimI_acetyltransf"/>
</dbReference>
<keyword evidence="9" id="KW-1185">Reference proteome</keyword>
<dbReference type="InterPro" id="IPR043690">
    <property type="entry name" value="RimI"/>
</dbReference>
<comment type="subcellular location">
    <subcellularLocation>
        <location evidence="5 6">Cytoplasm</location>
    </subcellularLocation>
</comment>
<dbReference type="RefSeq" id="WP_008843871.1">
    <property type="nucleotide sequence ID" value="NZ_BAEN01000032.1"/>
</dbReference>
<gene>
    <name evidence="5 8" type="primary">rimI</name>
    <name evidence="8" type="ORF">GLIP_1419</name>
</gene>
<proteinExistence type="inferred from homology"/>
<dbReference type="SUPFAM" id="SSF55729">
    <property type="entry name" value="Acyl-CoA N-acyltransferases (Nat)"/>
    <property type="match status" value="1"/>
</dbReference>
<evidence type="ECO:0000256" key="1">
    <source>
        <dbReference type="ARBA" id="ARBA00005395"/>
    </source>
</evidence>
<feature type="domain" description="N-acetyltransferase" evidence="7">
    <location>
        <begin position="3"/>
        <end position="148"/>
    </location>
</feature>
<keyword evidence="3 5" id="KW-0808">Transferase</keyword>
<dbReference type="InterPro" id="IPR006464">
    <property type="entry name" value="AcTrfase_RimI/Ard1"/>
</dbReference>
<comment type="caution">
    <text evidence="8">The sequence shown here is derived from an EMBL/GenBank/DDBJ whole genome shotgun (WGS) entry which is preliminary data.</text>
</comment>
<dbReference type="InterPro" id="IPR016181">
    <property type="entry name" value="Acyl_CoA_acyltransferase"/>
</dbReference>
<comment type="function">
    <text evidence="5 6">Acetylates the N-terminal alanine of ribosomal protein bS18.</text>
</comment>
<dbReference type="Gene3D" id="3.40.630.30">
    <property type="match status" value="1"/>
</dbReference>
<feature type="active site" description="Proton donor" evidence="5">
    <location>
        <position position="116"/>
    </location>
</feature>
<dbReference type="PROSITE" id="PS51186">
    <property type="entry name" value="GNAT"/>
    <property type="match status" value="1"/>
</dbReference>
<evidence type="ECO:0000256" key="4">
    <source>
        <dbReference type="ARBA" id="ARBA00023315"/>
    </source>
</evidence>
<reference evidence="8 9" key="1">
    <citation type="journal article" date="2017" name="Antonie Van Leeuwenhoek">
        <title>Rhizobium rhizosphaerae sp. nov., a novel species isolated from rice rhizosphere.</title>
        <authorList>
            <person name="Zhao J.J."/>
            <person name="Zhang J."/>
            <person name="Zhang R.J."/>
            <person name="Zhang C.W."/>
            <person name="Yin H.Q."/>
            <person name="Zhang X.X."/>
        </authorList>
    </citation>
    <scope>NUCLEOTIDE SEQUENCE [LARGE SCALE GENOMIC DNA]</scope>
    <source>
        <strain evidence="8 9">E3</strain>
    </source>
</reference>
<feature type="binding site" evidence="5">
    <location>
        <begin position="70"/>
        <end position="72"/>
    </location>
    <ligand>
        <name>acetyl-CoA</name>
        <dbReference type="ChEBI" id="CHEBI:57288"/>
    </ligand>
</feature>
<dbReference type="GO" id="GO:0005737">
    <property type="term" value="C:cytoplasm"/>
    <property type="evidence" value="ECO:0007669"/>
    <property type="project" value="UniProtKB-SubCell"/>
</dbReference>
<dbReference type="InterPro" id="IPR000182">
    <property type="entry name" value="GNAT_dom"/>
</dbReference>
<sequence>MMSLFQPVSKTNYLAAFQIQQSCHLVPWSESVFMDSLSNPYFAFQLAVDELVVGYYVGLNVVGEATLMDLGVSEKQRGQGLGQQLLSHFIEQCKQQNCEEIWLEVRESNKSAVRLYQKNGFNSVEVRKDYYPTKSGRENGLIMKACLV</sequence>
<dbReference type="EC" id="2.3.1.266" evidence="5 6"/>
<dbReference type="PANTHER" id="PTHR43420">
    <property type="entry name" value="ACETYLTRANSFERASE"/>
    <property type="match status" value="1"/>
</dbReference>
<dbReference type="CDD" id="cd04301">
    <property type="entry name" value="NAT_SF"/>
    <property type="match status" value="1"/>
</dbReference>
<dbReference type="PANTHER" id="PTHR43420:SF51">
    <property type="entry name" value="PEPTIDYL-LYSINE N-ACETYLTRANSFERASE YIAC"/>
    <property type="match status" value="1"/>
</dbReference>
<evidence type="ECO:0000256" key="5">
    <source>
        <dbReference type="HAMAP-Rule" id="MF_02210"/>
    </source>
</evidence>
<dbReference type="HAMAP" id="MF_02210">
    <property type="entry name" value="RimI"/>
    <property type="match status" value="1"/>
</dbReference>
<dbReference type="eggNOG" id="COG0456">
    <property type="taxonomic scope" value="Bacteria"/>
</dbReference>
<evidence type="ECO:0000256" key="6">
    <source>
        <dbReference type="RuleBase" id="RU363094"/>
    </source>
</evidence>
<dbReference type="EMBL" id="BAEN01000032">
    <property type="protein sequence ID" value="GAC14055.1"/>
    <property type="molecule type" value="Genomic_DNA"/>
</dbReference>
<dbReference type="Proteomes" id="UP000006334">
    <property type="component" value="Unassembled WGS sequence"/>
</dbReference>
<dbReference type="NCBIfam" id="TIGR01575">
    <property type="entry name" value="rimI"/>
    <property type="match status" value="1"/>
</dbReference>
<dbReference type="STRING" id="1127673.GLIP_1419"/>
<accession>K6YRW4</accession>
<dbReference type="OrthoDB" id="9796919at2"/>
<comment type="caution">
    <text evidence="5">Lacks conserved residue(s) required for the propagation of feature annotation.</text>
</comment>